<evidence type="ECO:0000256" key="1">
    <source>
        <dbReference type="SAM" id="MobiDB-lite"/>
    </source>
</evidence>
<accession>A0A9D2BG19</accession>
<protein>
    <submittedName>
        <fullName evidence="2">DUF4858 domain-containing protein</fullName>
    </submittedName>
</protein>
<sequence>MKQQIKLLYLLLPLLILNTWKGQAQWTKQDSIWLKNVLEGKDSLRLNPEFMKEMQEGLFLNPKQPAGEQQTAPRELPITKDFSEYMPYSDNPNRKVPLNQLPPNVFWRHMLPLDPTLPISKSLQDEFRQKPARGNSGAVASFDVGQMTSRKEYIHRKNAKRDGTRQNVGRPLPNTAAQRAYQLQEARKKARIARQDSTRSKYFVGPIEEEY</sequence>
<gene>
    <name evidence="2" type="ORF">H9977_03680</name>
</gene>
<dbReference type="AlphaFoldDB" id="A0A9D2BG19"/>
<dbReference type="EMBL" id="DXEL01000030">
    <property type="protein sequence ID" value="HIX74127.1"/>
    <property type="molecule type" value="Genomic_DNA"/>
</dbReference>
<name>A0A9D2BG19_9BACT</name>
<evidence type="ECO:0000313" key="2">
    <source>
        <dbReference type="EMBL" id="HIX74127.1"/>
    </source>
</evidence>
<dbReference type="Proteomes" id="UP000886740">
    <property type="component" value="Unassembled WGS sequence"/>
</dbReference>
<evidence type="ECO:0000313" key="3">
    <source>
        <dbReference type="Proteomes" id="UP000886740"/>
    </source>
</evidence>
<comment type="caution">
    <text evidence="2">The sequence shown here is derived from an EMBL/GenBank/DDBJ whole genome shotgun (WGS) entry which is preliminary data.</text>
</comment>
<reference evidence="2" key="1">
    <citation type="journal article" date="2021" name="PeerJ">
        <title>Extensive microbial diversity within the chicken gut microbiome revealed by metagenomics and culture.</title>
        <authorList>
            <person name="Gilroy R."/>
            <person name="Ravi A."/>
            <person name="Getino M."/>
            <person name="Pursley I."/>
            <person name="Horton D.L."/>
            <person name="Alikhan N.F."/>
            <person name="Baker D."/>
            <person name="Gharbi K."/>
            <person name="Hall N."/>
            <person name="Watson M."/>
            <person name="Adriaenssens E.M."/>
            <person name="Foster-Nyarko E."/>
            <person name="Jarju S."/>
            <person name="Secka A."/>
            <person name="Antonio M."/>
            <person name="Oren A."/>
            <person name="Chaudhuri R.R."/>
            <person name="La Ragione R."/>
            <person name="Hildebrand F."/>
            <person name="Pallen M.J."/>
        </authorList>
    </citation>
    <scope>NUCLEOTIDE SEQUENCE</scope>
    <source>
        <strain evidence="2">ChiGjej6B6-14162</strain>
    </source>
</reference>
<feature type="region of interest" description="Disordered" evidence="1">
    <location>
        <begin position="149"/>
        <end position="175"/>
    </location>
</feature>
<reference evidence="2" key="2">
    <citation type="submission" date="2021-04" db="EMBL/GenBank/DDBJ databases">
        <authorList>
            <person name="Gilroy R."/>
        </authorList>
    </citation>
    <scope>NUCLEOTIDE SEQUENCE</scope>
    <source>
        <strain evidence="2">ChiGjej6B6-14162</strain>
    </source>
</reference>
<proteinExistence type="predicted"/>
<organism evidence="2 3">
    <name type="scientific">Candidatus Parabacteroides intestinipullorum</name>
    <dbReference type="NCBI Taxonomy" id="2838723"/>
    <lineage>
        <taxon>Bacteria</taxon>
        <taxon>Pseudomonadati</taxon>
        <taxon>Bacteroidota</taxon>
        <taxon>Bacteroidia</taxon>
        <taxon>Bacteroidales</taxon>
        <taxon>Tannerellaceae</taxon>
        <taxon>Parabacteroides</taxon>
    </lineage>
</organism>